<dbReference type="InterPro" id="IPR036005">
    <property type="entry name" value="Creatinase/aminopeptidase-like"/>
</dbReference>
<evidence type="ECO:0000256" key="1">
    <source>
        <dbReference type="ARBA" id="ARBA00022438"/>
    </source>
</evidence>
<evidence type="ECO:0000313" key="12">
    <source>
        <dbReference type="Proteomes" id="UP000036403"/>
    </source>
</evidence>
<feature type="domain" description="Peptidase M24" evidence="9">
    <location>
        <begin position="166"/>
        <end position="349"/>
    </location>
</feature>
<dbReference type="InterPro" id="IPR002467">
    <property type="entry name" value="Pept_M24A_MAP1"/>
</dbReference>
<comment type="function">
    <text evidence="8">Cotranslationally removes the N-terminal methionine from nascent proteins. The N-terminal methionine is often cleaved when the second residue in the primary sequence is small and uncharged (Met-Ala-, Cys, Gly, Pro, Ser, Thr, or Val).</text>
</comment>
<dbReference type="Pfam" id="PF05191">
    <property type="entry name" value="ADK_lid"/>
    <property type="match status" value="1"/>
</dbReference>
<dbReference type="GO" id="GO:0005524">
    <property type="term" value="F:ATP binding"/>
    <property type="evidence" value="ECO:0007669"/>
    <property type="project" value="InterPro"/>
</dbReference>
<keyword evidence="7" id="KW-0378">Hydrolase</keyword>
<proteinExistence type="inferred from homology"/>
<sequence>MNVIILGPPGSGDLLRNEITLQSEIGLLAKKYINQGKYVPDDIMNTIVDSKITKIKDNFILDGYPRTIGQVKFLETVLQKNNFCKTTYNKIFLPPKVDSLCNKDKTPLIQRTDDSTQEKIIYRLNEYNESTQPLVAYFKNQGILQVLDANQENEMIHQQLKRIINSMRELAKLIKVGTTGKMLDLKARQIIKKHGATPSFLNYHGFPAAICVSVNEQLIHGIPNDVPFKLNDLVKVDAGAAINGYHSDAAFTMCVGQPTKEQEKIINITKEALKKAIKMIKPGVRIGDISAVIQTYVESQGFYLPISYTGHGIGKSLHEDPAIPNVGIINTGVKLHAGMTICVEPMVTTSSSKIRVLDDQ</sequence>
<dbReference type="Gene3D" id="3.40.50.300">
    <property type="entry name" value="P-loop containing nucleotide triphosphate hydrolases"/>
    <property type="match status" value="1"/>
</dbReference>
<evidence type="ECO:0000256" key="7">
    <source>
        <dbReference type="ARBA" id="ARBA00022801"/>
    </source>
</evidence>
<dbReference type="Pfam" id="PF00406">
    <property type="entry name" value="ADK"/>
    <property type="match status" value="1"/>
</dbReference>
<protein>
    <recommendedName>
        <fullName evidence="8">Methionine aminopeptidase</fullName>
        <ecNumber evidence="8">3.4.11.18</ecNumber>
    </recommendedName>
</protein>
<dbReference type="Gene3D" id="3.90.230.10">
    <property type="entry name" value="Creatinase/methionine aminopeptidase superfamily"/>
    <property type="match status" value="1"/>
</dbReference>
<comment type="catalytic activity">
    <reaction evidence="8">
        <text>Release of N-terminal amino acids, preferentially methionine, from peptides and arylamides.</text>
        <dbReference type="EC" id="3.4.11.18"/>
    </reaction>
</comment>
<evidence type="ECO:0000256" key="4">
    <source>
        <dbReference type="ARBA" id="ARBA00022723"/>
    </source>
</evidence>
<comment type="similarity">
    <text evidence="8">Belongs to the peptidase M24A family.</text>
</comment>
<dbReference type="InterPro" id="IPR000994">
    <property type="entry name" value="Pept_M24"/>
</dbReference>
<dbReference type="GO" id="GO:0004017">
    <property type="term" value="F:AMP kinase activity"/>
    <property type="evidence" value="ECO:0007669"/>
    <property type="project" value="InterPro"/>
</dbReference>
<dbReference type="EMBL" id="LBMM01004267">
    <property type="protein sequence ID" value="KMQ92637.1"/>
    <property type="molecule type" value="Genomic_DNA"/>
</dbReference>
<dbReference type="STRING" id="67767.A0A0J7KQK2"/>
<feature type="domain" description="Adenylate kinase active site lid" evidence="10">
    <location>
        <begin position="84"/>
        <end position="113"/>
    </location>
</feature>
<dbReference type="PaxDb" id="67767-A0A0J7KQK2"/>
<evidence type="ECO:0000259" key="9">
    <source>
        <dbReference type="Pfam" id="PF00557"/>
    </source>
</evidence>
<dbReference type="AlphaFoldDB" id="A0A0J7KQK2"/>
<dbReference type="InterPro" id="IPR007862">
    <property type="entry name" value="Adenylate_kinase_lid-dom"/>
</dbReference>
<keyword evidence="5" id="KW-0547">Nucleotide-binding</keyword>
<evidence type="ECO:0000259" key="10">
    <source>
        <dbReference type="Pfam" id="PF05191"/>
    </source>
</evidence>
<dbReference type="GO" id="GO:0070006">
    <property type="term" value="F:metalloaminopeptidase activity"/>
    <property type="evidence" value="ECO:0007669"/>
    <property type="project" value="InterPro"/>
</dbReference>
<keyword evidence="4 8" id="KW-0479">Metal-binding</keyword>
<dbReference type="InterPro" id="IPR000850">
    <property type="entry name" value="Adenylat/UMP-CMP_kin"/>
</dbReference>
<dbReference type="SUPFAM" id="SSF52540">
    <property type="entry name" value="P-loop containing nucleoside triphosphate hydrolases"/>
    <property type="match status" value="1"/>
</dbReference>
<evidence type="ECO:0000256" key="8">
    <source>
        <dbReference type="RuleBase" id="RU003653"/>
    </source>
</evidence>
<dbReference type="PANTHER" id="PTHR43330">
    <property type="entry name" value="METHIONINE AMINOPEPTIDASE"/>
    <property type="match status" value="1"/>
</dbReference>
<evidence type="ECO:0000256" key="3">
    <source>
        <dbReference type="ARBA" id="ARBA00022679"/>
    </source>
</evidence>
<dbReference type="PANTHER" id="PTHR43330:SF27">
    <property type="entry name" value="METHIONINE AMINOPEPTIDASE"/>
    <property type="match status" value="1"/>
</dbReference>
<keyword evidence="12" id="KW-1185">Reference proteome</keyword>
<dbReference type="HAMAP" id="MF_00235">
    <property type="entry name" value="Adenylate_kinase_Adk"/>
    <property type="match status" value="1"/>
</dbReference>
<dbReference type="CDD" id="cd01428">
    <property type="entry name" value="ADK"/>
    <property type="match status" value="1"/>
</dbReference>
<dbReference type="InterPro" id="IPR027417">
    <property type="entry name" value="P-loop_NTPase"/>
</dbReference>
<comment type="cofactor">
    <cofactor evidence="8">
        <name>Co(2+)</name>
        <dbReference type="ChEBI" id="CHEBI:48828"/>
    </cofactor>
    <cofactor evidence="8">
        <name>Zn(2+)</name>
        <dbReference type="ChEBI" id="CHEBI:29105"/>
    </cofactor>
    <cofactor evidence="8">
        <name>Mn(2+)</name>
        <dbReference type="ChEBI" id="CHEBI:29035"/>
    </cofactor>
    <cofactor evidence="8">
        <name>Fe(2+)</name>
        <dbReference type="ChEBI" id="CHEBI:29033"/>
    </cofactor>
    <text evidence="8">Binds 2 divalent metal cations per subunit. Has a high-affinity and a low affinity metal-binding site. The true nature of the physiological cofactor is under debate. The enzyme is active with cobalt, zinc, manganese or divalent iron ions.</text>
</comment>
<dbReference type="NCBIfam" id="TIGR00500">
    <property type="entry name" value="met_pdase_I"/>
    <property type="match status" value="1"/>
</dbReference>
<dbReference type="GO" id="GO:0004239">
    <property type="term" value="F:initiator methionyl aminopeptidase activity"/>
    <property type="evidence" value="ECO:0007669"/>
    <property type="project" value="UniProtKB-EC"/>
</dbReference>
<keyword evidence="6" id="KW-0418">Kinase</keyword>
<dbReference type="EC" id="3.4.11.18" evidence="8"/>
<dbReference type="InterPro" id="IPR033690">
    <property type="entry name" value="Adenylat_kinase_CS"/>
</dbReference>
<evidence type="ECO:0000256" key="6">
    <source>
        <dbReference type="ARBA" id="ARBA00022777"/>
    </source>
</evidence>
<dbReference type="SUPFAM" id="SSF55920">
    <property type="entry name" value="Creatinase/aminopeptidase"/>
    <property type="match status" value="1"/>
</dbReference>
<evidence type="ECO:0000256" key="5">
    <source>
        <dbReference type="ARBA" id="ARBA00022741"/>
    </source>
</evidence>
<name>A0A0J7KQK2_LASNI</name>
<dbReference type="GO" id="GO:0006508">
    <property type="term" value="P:proteolysis"/>
    <property type="evidence" value="ECO:0007669"/>
    <property type="project" value="UniProtKB-KW"/>
</dbReference>
<dbReference type="PROSITE" id="PS00113">
    <property type="entry name" value="ADENYLATE_KINASE"/>
    <property type="match status" value="1"/>
</dbReference>
<dbReference type="Proteomes" id="UP000036403">
    <property type="component" value="Unassembled WGS sequence"/>
</dbReference>
<comment type="caution">
    <text evidence="11">The sequence shown here is derived from an EMBL/GenBank/DDBJ whole genome shotgun (WGS) entry which is preliminary data.</text>
</comment>
<keyword evidence="3" id="KW-0808">Transferase</keyword>
<dbReference type="InterPro" id="IPR001714">
    <property type="entry name" value="Pept_M24_MAP"/>
</dbReference>
<organism evidence="11 12">
    <name type="scientific">Lasius niger</name>
    <name type="common">Black garden ant</name>
    <dbReference type="NCBI Taxonomy" id="67767"/>
    <lineage>
        <taxon>Eukaryota</taxon>
        <taxon>Metazoa</taxon>
        <taxon>Ecdysozoa</taxon>
        <taxon>Arthropoda</taxon>
        <taxon>Hexapoda</taxon>
        <taxon>Insecta</taxon>
        <taxon>Pterygota</taxon>
        <taxon>Neoptera</taxon>
        <taxon>Endopterygota</taxon>
        <taxon>Hymenoptera</taxon>
        <taxon>Apocrita</taxon>
        <taxon>Aculeata</taxon>
        <taxon>Formicoidea</taxon>
        <taxon>Formicidae</taxon>
        <taxon>Formicinae</taxon>
        <taxon>Lasius</taxon>
        <taxon>Lasius</taxon>
    </lineage>
</organism>
<dbReference type="GO" id="GO:0005829">
    <property type="term" value="C:cytosol"/>
    <property type="evidence" value="ECO:0007669"/>
    <property type="project" value="TreeGrafter"/>
</dbReference>
<dbReference type="GO" id="GO:0046872">
    <property type="term" value="F:metal ion binding"/>
    <property type="evidence" value="ECO:0007669"/>
    <property type="project" value="UniProtKB-KW"/>
</dbReference>
<dbReference type="PRINTS" id="PR00599">
    <property type="entry name" value="MAPEPTIDASE"/>
</dbReference>
<accession>A0A0J7KQK2</accession>
<dbReference type="Pfam" id="PF00557">
    <property type="entry name" value="Peptidase_M24"/>
    <property type="match status" value="1"/>
</dbReference>
<gene>
    <name evidence="11" type="ORF">RF55_7342</name>
</gene>
<dbReference type="OrthoDB" id="8300543at2759"/>
<reference evidence="11 12" key="1">
    <citation type="submission" date="2015-04" db="EMBL/GenBank/DDBJ databases">
        <title>Lasius niger genome sequencing.</title>
        <authorList>
            <person name="Konorov E.A."/>
            <person name="Nikitin M.A."/>
            <person name="Kirill M.V."/>
            <person name="Chang P."/>
        </authorList>
    </citation>
    <scope>NUCLEOTIDE SEQUENCE [LARGE SCALE GENOMIC DNA]</scope>
    <source>
        <tissue evidence="11">Whole</tissue>
    </source>
</reference>
<keyword evidence="2 8" id="KW-0645">Protease</keyword>
<keyword evidence="1 8" id="KW-0031">Aminopeptidase</keyword>
<evidence type="ECO:0000256" key="2">
    <source>
        <dbReference type="ARBA" id="ARBA00022670"/>
    </source>
</evidence>
<evidence type="ECO:0000313" key="11">
    <source>
        <dbReference type="EMBL" id="KMQ92637.1"/>
    </source>
</evidence>
<dbReference type="PROSITE" id="PS00680">
    <property type="entry name" value="MAP_1"/>
    <property type="match status" value="1"/>
</dbReference>